<evidence type="ECO:0000256" key="2">
    <source>
        <dbReference type="ARBA" id="ARBA00011058"/>
    </source>
</evidence>
<comment type="similarity">
    <text evidence="1">In the N-terminal section; belongs to the CoaE family.</text>
</comment>
<organism evidence="7 8">
    <name type="scientific">Quadrisphaera granulorum</name>
    <dbReference type="NCBI Taxonomy" id="317664"/>
    <lineage>
        <taxon>Bacteria</taxon>
        <taxon>Bacillati</taxon>
        <taxon>Actinomycetota</taxon>
        <taxon>Actinomycetes</taxon>
        <taxon>Kineosporiales</taxon>
        <taxon>Kineosporiaceae</taxon>
        <taxon>Quadrisphaera</taxon>
    </lineage>
</organism>
<evidence type="ECO:0000256" key="1">
    <source>
        <dbReference type="ARBA" id="ARBA00008826"/>
    </source>
</evidence>
<dbReference type="Gene3D" id="3.30.460.10">
    <property type="entry name" value="Beta Polymerase, domain 2"/>
    <property type="match status" value="1"/>
</dbReference>
<dbReference type="GO" id="GO:0005737">
    <property type="term" value="C:cytoplasm"/>
    <property type="evidence" value="ECO:0007669"/>
    <property type="project" value="UniProtKB-SubCell"/>
</dbReference>
<gene>
    <name evidence="5" type="primary">coaE</name>
    <name evidence="7" type="ORF">BXY45_1228</name>
</gene>
<dbReference type="NCBIfam" id="NF002879">
    <property type="entry name" value="PRK03333.1"/>
    <property type="match status" value="1"/>
</dbReference>
<evidence type="ECO:0000256" key="4">
    <source>
        <dbReference type="ARBA" id="ARBA00022840"/>
    </source>
</evidence>
<protein>
    <recommendedName>
        <fullName evidence="5 6">Dephospho-CoA kinase</fullName>
        <ecNumber evidence="5 6">2.7.1.24</ecNumber>
    </recommendedName>
    <alternativeName>
        <fullName evidence="5">Dephosphocoenzyme A kinase</fullName>
    </alternativeName>
</protein>
<dbReference type="CDD" id="cd02022">
    <property type="entry name" value="DPCK"/>
    <property type="match status" value="1"/>
</dbReference>
<dbReference type="SUPFAM" id="SSF52540">
    <property type="entry name" value="P-loop containing nucleoside triphosphate hydrolases"/>
    <property type="match status" value="1"/>
</dbReference>
<keyword evidence="5 7" id="KW-0418">Kinase</keyword>
<dbReference type="HAMAP" id="MF_00376">
    <property type="entry name" value="Dephospho_CoA_kinase"/>
    <property type="match status" value="1"/>
</dbReference>
<dbReference type="InterPro" id="IPR007344">
    <property type="entry name" value="GrpB/CoaE"/>
</dbReference>
<dbReference type="Gene3D" id="3.40.50.300">
    <property type="entry name" value="P-loop containing nucleotide triphosphate hydrolases"/>
    <property type="match status" value="1"/>
</dbReference>
<dbReference type="RefSeq" id="WP_109775529.1">
    <property type="nucleotide sequence ID" value="NZ_QGDQ01000022.1"/>
</dbReference>
<dbReference type="Proteomes" id="UP000245469">
    <property type="component" value="Unassembled WGS sequence"/>
</dbReference>
<dbReference type="UniPathway" id="UPA00241">
    <property type="reaction ID" value="UER00356"/>
</dbReference>
<comment type="catalytic activity">
    <reaction evidence="5">
        <text>3'-dephospho-CoA + ATP = ADP + CoA + H(+)</text>
        <dbReference type="Rhea" id="RHEA:18245"/>
        <dbReference type="ChEBI" id="CHEBI:15378"/>
        <dbReference type="ChEBI" id="CHEBI:30616"/>
        <dbReference type="ChEBI" id="CHEBI:57287"/>
        <dbReference type="ChEBI" id="CHEBI:57328"/>
        <dbReference type="ChEBI" id="CHEBI:456216"/>
        <dbReference type="EC" id="2.7.1.24"/>
    </reaction>
</comment>
<dbReference type="GO" id="GO:0015937">
    <property type="term" value="P:coenzyme A biosynthetic process"/>
    <property type="evidence" value="ECO:0007669"/>
    <property type="project" value="UniProtKB-UniRule"/>
</dbReference>
<dbReference type="Pfam" id="PF01121">
    <property type="entry name" value="CoaE"/>
    <property type="match status" value="1"/>
</dbReference>
<name>A0A315ZZ72_9ACTN</name>
<dbReference type="GO" id="GO:0004140">
    <property type="term" value="F:dephospho-CoA kinase activity"/>
    <property type="evidence" value="ECO:0007669"/>
    <property type="project" value="UniProtKB-UniRule"/>
</dbReference>
<keyword evidence="5" id="KW-0963">Cytoplasm</keyword>
<comment type="subcellular location">
    <subcellularLocation>
        <location evidence="5">Cytoplasm</location>
    </subcellularLocation>
</comment>
<feature type="binding site" evidence="5">
    <location>
        <begin position="11"/>
        <end position="16"/>
    </location>
    <ligand>
        <name>ATP</name>
        <dbReference type="ChEBI" id="CHEBI:30616"/>
    </ligand>
</feature>
<dbReference type="InterPro" id="IPR027417">
    <property type="entry name" value="P-loop_NTPase"/>
</dbReference>
<dbReference type="NCBIfam" id="TIGR00152">
    <property type="entry name" value="dephospho-CoA kinase"/>
    <property type="match status" value="1"/>
</dbReference>
<dbReference type="SUPFAM" id="SSF81301">
    <property type="entry name" value="Nucleotidyltransferase"/>
    <property type="match status" value="1"/>
</dbReference>
<dbReference type="InterPro" id="IPR001977">
    <property type="entry name" value="Depp_CoAkinase"/>
</dbReference>
<accession>A0A315ZZ72</accession>
<keyword evidence="8" id="KW-1185">Reference proteome</keyword>
<keyword evidence="5" id="KW-0808">Transferase</keyword>
<dbReference type="GO" id="GO:0005524">
    <property type="term" value="F:ATP binding"/>
    <property type="evidence" value="ECO:0007669"/>
    <property type="project" value="UniProtKB-UniRule"/>
</dbReference>
<dbReference type="EMBL" id="QGDQ01000022">
    <property type="protein sequence ID" value="PWJ50633.1"/>
    <property type="molecule type" value="Genomic_DNA"/>
</dbReference>
<comment type="similarity">
    <text evidence="5">Belongs to the CoaE family.</text>
</comment>
<dbReference type="PANTHER" id="PTHR34822:SF1">
    <property type="entry name" value="GRPB FAMILY PROTEIN"/>
    <property type="match status" value="1"/>
</dbReference>
<comment type="pathway">
    <text evidence="5">Cofactor biosynthesis; coenzyme A biosynthesis; CoA from (R)-pantothenate: step 5/5.</text>
</comment>
<dbReference type="PANTHER" id="PTHR34822">
    <property type="entry name" value="GRPB DOMAIN PROTEIN (AFU_ORTHOLOGUE AFUA_1G01530)"/>
    <property type="match status" value="1"/>
</dbReference>
<keyword evidence="4 5" id="KW-0067">ATP-binding</keyword>
<proteinExistence type="inferred from homology"/>
<sequence>MLFVGLTGGVGAGKSTAASALRDLGAVVVDADAIAREVVAPGTPGLAAVVAEFGGGVLRPDGSLDRPALGRVVFADPQRRRVLEAITHPRVLERTEQLVADAVRDDPAAVVVHDIPLLVELGRTDRYHLVLAVLADEEVRLRRLVEGRVMDDDDARARVAAQCGDDARRAAADVLLDGSGTPEELAEQVRELWVGRLRPYEENLRRGVRAARPDHPVLVPPDPAWAAAGERLVARVSRAAGERALDVQHIGSTAVPGLLAKDCIDLQVVCPDLATAREVAVDLRAAGLVAGEGEWWDEPLSRRGQGSADYRRVPKAMAFDADPGRRVNCHVRDATNPEAREVLAFRDTLRADPHAREAYALLKRGLAAKHRDLEAYAAAKTEFIAEVLERSRH</sequence>
<reference evidence="7 8" key="1">
    <citation type="submission" date="2018-03" db="EMBL/GenBank/DDBJ databases">
        <title>Genomic Encyclopedia of Archaeal and Bacterial Type Strains, Phase II (KMG-II): from individual species to whole genera.</title>
        <authorList>
            <person name="Goeker M."/>
        </authorList>
    </citation>
    <scope>NUCLEOTIDE SEQUENCE [LARGE SCALE GENOMIC DNA]</scope>
    <source>
        <strain evidence="7 8">DSM 44889</strain>
    </source>
</reference>
<dbReference type="AlphaFoldDB" id="A0A315ZZ72"/>
<evidence type="ECO:0000256" key="6">
    <source>
        <dbReference type="NCBIfam" id="TIGR00152"/>
    </source>
</evidence>
<dbReference type="Pfam" id="PF04229">
    <property type="entry name" value="GrpB"/>
    <property type="match status" value="1"/>
</dbReference>
<evidence type="ECO:0000313" key="7">
    <source>
        <dbReference type="EMBL" id="PWJ50633.1"/>
    </source>
</evidence>
<comment type="similarity">
    <text evidence="2">In the C-terminal section; belongs to the UPF0157 (GrpB) family.</text>
</comment>
<comment type="function">
    <text evidence="5">Catalyzes the phosphorylation of the 3'-hydroxyl group of dephosphocoenzyme A to form coenzyme A.</text>
</comment>
<evidence type="ECO:0000256" key="5">
    <source>
        <dbReference type="HAMAP-Rule" id="MF_00376"/>
    </source>
</evidence>
<dbReference type="OrthoDB" id="9812943at2"/>
<comment type="caution">
    <text evidence="7">The sequence shown here is derived from an EMBL/GenBank/DDBJ whole genome shotgun (WGS) entry which is preliminary data.</text>
</comment>
<dbReference type="InterPro" id="IPR043519">
    <property type="entry name" value="NT_sf"/>
</dbReference>
<evidence type="ECO:0000313" key="8">
    <source>
        <dbReference type="Proteomes" id="UP000245469"/>
    </source>
</evidence>
<keyword evidence="3 5" id="KW-0547">Nucleotide-binding</keyword>
<dbReference type="EC" id="2.7.1.24" evidence="5 6"/>
<evidence type="ECO:0000256" key="3">
    <source>
        <dbReference type="ARBA" id="ARBA00022741"/>
    </source>
</evidence>
<dbReference type="PROSITE" id="PS51219">
    <property type="entry name" value="DPCK"/>
    <property type="match status" value="1"/>
</dbReference>
<keyword evidence="5" id="KW-0173">Coenzyme A biosynthesis</keyword>